<organism evidence="6 7">
    <name type="scientific">Seminavis robusta</name>
    <dbReference type="NCBI Taxonomy" id="568900"/>
    <lineage>
        <taxon>Eukaryota</taxon>
        <taxon>Sar</taxon>
        <taxon>Stramenopiles</taxon>
        <taxon>Ochrophyta</taxon>
        <taxon>Bacillariophyta</taxon>
        <taxon>Bacillariophyceae</taxon>
        <taxon>Bacillariophycidae</taxon>
        <taxon>Naviculales</taxon>
        <taxon>Naviculaceae</taxon>
        <taxon>Seminavis</taxon>
    </lineage>
</organism>
<comment type="caution">
    <text evidence="6">The sequence shown here is derived from an EMBL/GenBank/DDBJ whole genome shotgun (WGS) entry which is preliminary data.</text>
</comment>
<evidence type="ECO:0000259" key="4">
    <source>
        <dbReference type="Pfam" id="PF00195"/>
    </source>
</evidence>
<dbReference type="InterPro" id="IPR018088">
    <property type="entry name" value="Chalcone/stilbene_synthase_AS"/>
</dbReference>
<dbReference type="PROSITE" id="PS00441">
    <property type="entry name" value="CHALCONE_SYNTH"/>
    <property type="match status" value="1"/>
</dbReference>
<evidence type="ECO:0000313" key="7">
    <source>
        <dbReference type="Proteomes" id="UP001153069"/>
    </source>
</evidence>
<keyword evidence="3" id="KW-0012">Acyltransferase</keyword>
<dbReference type="Gene3D" id="3.40.47.10">
    <property type="match status" value="2"/>
</dbReference>
<dbReference type="InterPro" id="IPR016039">
    <property type="entry name" value="Thiolase-like"/>
</dbReference>
<sequence>MMKTQVKQFISIHDDQQHVHPERPEILQIPEQKLFKTILPSITSEFLEKALSANTAKHSLGFSPNLSFAVDMVGSPATAFPETSYSQLEVGKILDIKDPVTWKLLSAPHIQKRHLYLPPAIGGDQPRQPTATQRNATFMKGLDDIGVKAVEAALSSTKTDIKDIDMLVTVTSTGLALPGVSGILIRKLPFRGDVLRSDIVGMGCNGGASGLRAIATQLGHMASIRGKQCKALLLCCEVNSAYFVNREGNIGDGVVNSLFGDGAVASILAASPMGSSFAVPGSPNSVVSPVGKPATPKISLLDFESITIPEYFEDMSYNMDDNSELPFFKLTKRIPAAVGNSVEIPVRKLLERHGLKPADVGQWVVHGGGKSVMQLVAKNLGLDQEHDLRHTKSVLRDYGNISSGSFLVSLQRLLAEAQEDLDVLKTGDVVTLIAMGPGATIEVILGVVTAAAK</sequence>
<evidence type="ECO:0000256" key="2">
    <source>
        <dbReference type="ARBA" id="ARBA00022679"/>
    </source>
</evidence>
<feature type="domain" description="Chalcone/stilbene synthase C-terminal" evidence="5">
    <location>
        <begin position="328"/>
        <end position="445"/>
    </location>
</feature>
<name>A0A9N8DQZ0_9STRA</name>
<comment type="similarity">
    <text evidence="1 3">Belongs to the thiolase-like superfamily. Chalcone/stilbene synthases family.</text>
</comment>
<dbReference type="GO" id="GO:0030639">
    <property type="term" value="P:polyketide biosynthetic process"/>
    <property type="evidence" value="ECO:0007669"/>
    <property type="project" value="TreeGrafter"/>
</dbReference>
<dbReference type="InterPro" id="IPR011141">
    <property type="entry name" value="Polyketide_synthase_type-III"/>
</dbReference>
<evidence type="ECO:0000313" key="6">
    <source>
        <dbReference type="EMBL" id="CAB9504334.1"/>
    </source>
</evidence>
<dbReference type="Proteomes" id="UP001153069">
    <property type="component" value="Unassembled WGS sequence"/>
</dbReference>
<keyword evidence="2 3" id="KW-0808">Transferase</keyword>
<evidence type="ECO:0000256" key="1">
    <source>
        <dbReference type="ARBA" id="ARBA00005531"/>
    </source>
</evidence>
<dbReference type="Pfam" id="PF02797">
    <property type="entry name" value="Chal_sti_synt_C"/>
    <property type="match status" value="1"/>
</dbReference>
<evidence type="ECO:0000259" key="5">
    <source>
        <dbReference type="Pfam" id="PF02797"/>
    </source>
</evidence>
<reference evidence="6" key="1">
    <citation type="submission" date="2020-06" db="EMBL/GenBank/DDBJ databases">
        <authorList>
            <consortium name="Plant Systems Biology data submission"/>
        </authorList>
    </citation>
    <scope>NUCLEOTIDE SEQUENCE</scope>
    <source>
        <strain evidence="6">D6</strain>
    </source>
</reference>
<feature type="domain" description="Chalcone/stilbene synthase N-terminal" evidence="4">
    <location>
        <begin position="110"/>
        <end position="272"/>
    </location>
</feature>
<dbReference type="Pfam" id="PF00195">
    <property type="entry name" value="Chal_sti_synt_N"/>
    <property type="match status" value="1"/>
</dbReference>
<proteinExistence type="inferred from homology"/>
<accession>A0A9N8DQZ0</accession>
<dbReference type="GO" id="GO:0016747">
    <property type="term" value="F:acyltransferase activity, transferring groups other than amino-acyl groups"/>
    <property type="evidence" value="ECO:0007669"/>
    <property type="project" value="InterPro"/>
</dbReference>
<dbReference type="InterPro" id="IPR001099">
    <property type="entry name" value="Chalcone/stilbene_synt_N"/>
</dbReference>
<dbReference type="AlphaFoldDB" id="A0A9N8DQZ0"/>
<dbReference type="PANTHER" id="PTHR11877:SF46">
    <property type="entry name" value="TYPE III POLYKETIDE SYNTHASE A"/>
    <property type="match status" value="1"/>
</dbReference>
<dbReference type="SUPFAM" id="SSF53901">
    <property type="entry name" value="Thiolase-like"/>
    <property type="match status" value="1"/>
</dbReference>
<evidence type="ECO:0000256" key="3">
    <source>
        <dbReference type="RuleBase" id="RU003633"/>
    </source>
</evidence>
<dbReference type="EMBL" id="CAICTM010000193">
    <property type="protein sequence ID" value="CAB9504334.1"/>
    <property type="molecule type" value="Genomic_DNA"/>
</dbReference>
<dbReference type="InterPro" id="IPR012328">
    <property type="entry name" value="Chalcone/stilbene_synt_C"/>
</dbReference>
<gene>
    <name evidence="6" type="ORF">SEMRO_194_G082740.1</name>
</gene>
<protein>
    <submittedName>
        <fullName evidence="6">Chalcone synthase B</fullName>
    </submittedName>
</protein>
<dbReference type="PANTHER" id="PTHR11877">
    <property type="entry name" value="HYDROXYMETHYLGLUTARYL-COA SYNTHASE"/>
    <property type="match status" value="1"/>
</dbReference>
<keyword evidence="7" id="KW-1185">Reference proteome</keyword>
<dbReference type="OrthoDB" id="1500228at2759"/>